<sequence>MTLNSKRHTRMPNLAHHVFFTLKDRSNAAVEHLISDAHKYLDEHDGVVDFSVGVRDKELARPVNGDFDVSLHMVFADRPAHDAYQVSDRHQEFIAQNKDSWANTIIYDSTVN</sequence>
<evidence type="ECO:0000313" key="2">
    <source>
        <dbReference type="EMBL" id="TWU48756.1"/>
    </source>
</evidence>
<dbReference type="InterPro" id="IPR011008">
    <property type="entry name" value="Dimeric_a/b-barrel"/>
</dbReference>
<dbReference type="SUPFAM" id="SSF54909">
    <property type="entry name" value="Dimeric alpha+beta barrel"/>
    <property type="match status" value="1"/>
</dbReference>
<dbReference type="PROSITE" id="PS51502">
    <property type="entry name" value="S_R_A_B_BARREL"/>
    <property type="match status" value="1"/>
</dbReference>
<dbReference type="InterPro" id="IPR013097">
    <property type="entry name" value="Dabb"/>
</dbReference>
<feature type="domain" description="Stress-response A/B barrel" evidence="1">
    <location>
        <begin position="14"/>
        <end position="109"/>
    </location>
</feature>
<dbReference type="EMBL" id="SJPW01000006">
    <property type="protein sequence ID" value="TWU48756.1"/>
    <property type="molecule type" value="Genomic_DNA"/>
</dbReference>
<reference evidence="2 3" key="1">
    <citation type="submission" date="2019-02" db="EMBL/GenBank/DDBJ databases">
        <title>Deep-cultivation of Planctomycetes and their phenomic and genomic characterization uncovers novel biology.</title>
        <authorList>
            <person name="Wiegand S."/>
            <person name="Jogler M."/>
            <person name="Boedeker C."/>
            <person name="Pinto D."/>
            <person name="Vollmers J."/>
            <person name="Rivas-Marin E."/>
            <person name="Kohn T."/>
            <person name="Peeters S.H."/>
            <person name="Heuer A."/>
            <person name="Rast P."/>
            <person name="Oberbeckmann S."/>
            <person name="Bunk B."/>
            <person name="Jeske O."/>
            <person name="Meyerdierks A."/>
            <person name="Storesund J.E."/>
            <person name="Kallscheuer N."/>
            <person name="Luecker S."/>
            <person name="Lage O.M."/>
            <person name="Pohl T."/>
            <person name="Merkel B.J."/>
            <person name="Hornburger P."/>
            <person name="Mueller R.-W."/>
            <person name="Bruemmer F."/>
            <person name="Labrenz M."/>
            <person name="Spormann A.M."/>
            <person name="Op Den Camp H."/>
            <person name="Overmann J."/>
            <person name="Amann R."/>
            <person name="Jetten M.S.M."/>
            <person name="Mascher T."/>
            <person name="Medema M.H."/>
            <person name="Devos D.P."/>
            <person name="Kaster A.-K."/>
            <person name="Ovreas L."/>
            <person name="Rohde M."/>
            <person name="Galperin M.Y."/>
            <person name="Jogler C."/>
        </authorList>
    </citation>
    <scope>NUCLEOTIDE SEQUENCE [LARGE SCALE GENOMIC DNA]</scope>
    <source>
        <strain evidence="2 3">Poly51</strain>
    </source>
</reference>
<dbReference type="Pfam" id="PF07876">
    <property type="entry name" value="Dabb"/>
    <property type="match status" value="1"/>
</dbReference>
<comment type="caution">
    <text evidence="2">The sequence shown here is derived from an EMBL/GenBank/DDBJ whole genome shotgun (WGS) entry which is preliminary data.</text>
</comment>
<gene>
    <name evidence="2" type="ORF">Poly51_46590</name>
</gene>
<protein>
    <submittedName>
        <fullName evidence="2">Stress responsive A/B Barrel Domain protein</fullName>
    </submittedName>
</protein>
<keyword evidence="3" id="KW-1185">Reference proteome</keyword>
<dbReference type="Proteomes" id="UP000318288">
    <property type="component" value="Unassembled WGS sequence"/>
</dbReference>
<dbReference type="SMART" id="SM00886">
    <property type="entry name" value="Dabb"/>
    <property type="match status" value="1"/>
</dbReference>
<evidence type="ECO:0000313" key="3">
    <source>
        <dbReference type="Proteomes" id="UP000318288"/>
    </source>
</evidence>
<accession>A0A5C6EMH1</accession>
<dbReference type="AlphaFoldDB" id="A0A5C6EMH1"/>
<dbReference type="Gene3D" id="3.30.70.100">
    <property type="match status" value="1"/>
</dbReference>
<name>A0A5C6EMH1_9BACT</name>
<organism evidence="2 3">
    <name type="scientific">Rubripirellula tenax</name>
    <dbReference type="NCBI Taxonomy" id="2528015"/>
    <lineage>
        <taxon>Bacteria</taxon>
        <taxon>Pseudomonadati</taxon>
        <taxon>Planctomycetota</taxon>
        <taxon>Planctomycetia</taxon>
        <taxon>Pirellulales</taxon>
        <taxon>Pirellulaceae</taxon>
        <taxon>Rubripirellula</taxon>
    </lineage>
</organism>
<evidence type="ECO:0000259" key="1">
    <source>
        <dbReference type="PROSITE" id="PS51502"/>
    </source>
</evidence>
<proteinExistence type="predicted"/>